<comment type="caution">
    <text evidence="1">The sequence shown here is derived from an EMBL/GenBank/DDBJ whole genome shotgun (WGS) entry which is preliminary data.</text>
</comment>
<accession>A0ABX4MBU6</accession>
<gene>
    <name evidence="1" type="ORF">BW737_006025</name>
</gene>
<dbReference type="EMBL" id="MTPX02000037">
    <property type="protein sequence ID" value="PHP52949.1"/>
    <property type="molecule type" value="Genomic_DNA"/>
</dbReference>
<protein>
    <submittedName>
        <fullName evidence="1">Uncharacterized protein</fullName>
    </submittedName>
</protein>
<name>A0ABX4MBU6_9ACTO</name>
<organism evidence="1 2">
    <name type="scientific">Actinomyces ruminis</name>
    <dbReference type="NCBI Taxonomy" id="1937003"/>
    <lineage>
        <taxon>Bacteria</taxon>
        <taxon>Bacillati</taxon>
        <taxon>Actinomycetota</taxon>
        <taxon>Actinomycetes</taxon>
        <taxon>Actinomycetales</taxon>
        <taxon>Actinomycetaceae</taxon>
        <taxon>Actinomyces</taxon>
    </lineage>
</organism>
<dbReference type="Proteomes" id="UP000194577">
    <property type="component" value="Unassembled WGS sequence"/>
</dbReference>
<proteinExistence type="predicted"/>
<evidence type="ECO:0000313" key="1">
    <source>
        <dbReference type="EMBL" id="PHP52949.1"/>
    </source>
</evidence>
<evidence type="ECO:0000313" key="2">
    <source>
        <dbReference type="Proteomes" id="UP000194577"/>
    </source>
</evidence>
<sequence>MNEYRGLVCNGDRTCARMQRSNGPGQGHFTFLGPVPDRDLRQENLSTHDRYRSFRNGAKASGSGYDGWEHRGNVNGHDYSMEDVNAVPHLTVHIFANEWRTNHTCGRRWAGTPYASGIPGSRSQAAVRH</sequence>
<reference evidence="1 2" key="1">
    <citation type="submission" date="2017-10" db="EMBL/GenBank/DDBJ databases">
        <title>Draft genome sequence of cellulolytic Actinomyces sp CtC72 isolated from cattle rumen fluid.</title>
        <authorList>
            <person name="Joshi A.J."/>
            <person name="Vasudevan G."/>
            <person name="Lanjekar V.B."/>
            <person name="Hivarkar S."/>
            <person name="Engineer A."/>
            <person name="Pore S.D."/>
            <person name="Dhakephalkar P.K."/>
            <person name="Dagar S."/>
        </authorList>
    </citation>
    <scope>NUCLEOTIDE SEQUENCE [LARGE SCALE GENOMIC DNA]</scope>
    <source>
        <strain evidence="2">CtC72</strain>
    </source>
</reference>
<keyword evidence="2" id="KW-1185">Reference proteome</keyword>